<evidence type="ECO:0000313" key="1">
    <source>
        <dbReference type="EMBL" id="EER10119.1"/>
    </source>
</evidence>
<evidence type="ECO:0000313" key="2">
    <source>
        <dbReference type="Proteomes" id="UP000007800"/>
    </source>
</evidence>
<protein>
    <submittedName>
        <fullName evidence="1">Uncharacterized protein</fullName>
    </submittedName>
</protein>
<name>C5KZF9_PERM5</name>
<dbReference type="RefSeq" id="XP_002778324.1">
    <property type="nucleotide sequence ID" value="XM_002778278.1"/>
</dbReference>
<accession>C5KZF9</accession>
<keyword evidence="2" id="KW-1185">Reference proteome</keyword>
<dbReference type="InParanoid" id="C5KZF9"/>
<dbReference type="GeneID" id="9038503"/>
<sequence length="346" mass="38144">MVTAVGYFPALLGKESLPTLGSKHDFVHHLSVVEACVVEAGYATSTPDGIKVEPRFQHLVVSRLLQALSPVKDVAASAKRAAIVYGYDWQLIRTVLIRQYGKKHGLKDEYLAKLNRLKFVPNGDYEAFIEEAADAFALCRRAFGKDIAEHRAFVRQLCRVLPHNTLVAVLREIRAAIAGAGLIASELDWETAVAFDDFDLAIRESGDQPRVTTTTFCAALRSVCGIDEEARRLLASSGSHTVRYAAEDSPAKPRPKFSERFPHVVYVAGSLLDDKQTAAMYFQTFGPEETLSLRNRRGKPFVLLGYNTAAEAAKALVDLKADKESGLICRPFDPQGRPKNISGPRR</sequence>
<dbReference type="AlphaFoldDB" id="C5KZF9"/>
<reference evidence="1 2" key="1">
    <citation type="submission" date="2008-07" db="EMBL/GenBank/DDBJ databases">
        <authorList>
            <person name="El-Sayed N."/>
            <person name="Caler E."/>
            <person name="Inman J."/>
            <person name="Amedeo P."/>
            <person name="Hass B."/>
            <person name="Wortman J."/>
        </authorList>
    </citation>
    <scope>NUCLEOTIDE SEQUENCE [LARGE SCALE GENOMIC DNA]</scope>
    <source>
        <strain evidence="2">ATCC 50983 / TXsc</strain>
    </source>
</reference>
<dbReference type="Proteomes" id="UP000007800">
    <property type="component" value="Unassembled WGS sequence"/>
</dbReference>
<organism evidence="2">
    <name type="scientific">Perkinsus marinus (strain ATCC 50983 / TXsc)</name>
    <dbReference type="NCBI Taxonomy" id="423536"/>
    <lineage>
        <taxon>Eukaryota</taxon>
        <taxon>Sar</taxon>
        <taxon>Alveolata</taxon>
        <taxon>Perkinsozoa</taxon>
        <taxon>Perkinsea</taxon>
        <taxon>Perkinsida</taxon>
        <taxon>Perkinsidae</taxon>
        <taxon>Perkinsus</taxon>
    </lineage>
</organism>
<dbReference type="EMBL" id="GG677829">
    <property type="protein sequence ID" value="EER10119.1"/>
    <property type="molecule type" value="Genomic_DNA"/>
</dbReference>
<proteinExistence type="predicted"/>
<dbReference type="OrthoDB" id="446136at2759"/>
<gene>
    <name evidence="1" type="ORF">Pmar_PMAR009753</name>
</gene>